<name>A0AAW1CHD1_9HEMI</name>
<sequence length="692" mass="78577">MSLPVFTLVILVLAIIQGTGLVGSTDVFEPVLHRHGSHGKDQLSRQIRSVLSMLHSNDYTSAKEQAESVVAHLRTLENNIKVAGPRLEAGNAAYMAMLISRADKKACSIGRTAYINSWATNYISSKRCTRLINNPLSCAEELRRLSDNKALSINCQNTTYRTYEGNCNNNENPTWGAAYTPYERIYVPIYLDGIWEQNTFFNHLPNSLTVGKETANMMANITPNSLYTISLAGWTNIVLYDLSHTVSYKMLHSEADIVCCSENNRKISPRFLHPFCMPLVSKNGECINYVRSMLSTLSDQIYGPAQQMNMASHYLDGSSIYGTTAEIADTLRLKQDGLLKELNYHCKKGQPCQFSGDIRPIMDPVTAVIHVVLIREHNRIAKSLSKLNPTWSDETLFQEARRIVIAEIQHITYKEWLPIIIGDSLNRQKYDANIHPGVYNSFANAASYFALSLFPDKIRLYNEDRSQNTTIPWRYSIVDPDLLNNNKKFDSLIRSLSTQTCQQSNLKFTKAVTQNFFGKGKNDGLNILSLIVQRGRDHGLPSYMTFRKLFGFPHNNFEDLVGDMPLMNYQILRNLYSDEDTIDLFIGGMAETPKTGAIVGPILSKIISRQMMITRVGDKYFYENNKQKTSFTEEQLNEIRKSSFARLLCDNSENVQEMQPNAFKIIDKINNNLVDCSDESKIPKMDLSYWKY</sequence>
<dbReference type="EMBL" id="JAPXFL010000060">
    <property type="protein sequence ID" value="KAK9496755.1"/>
    <property type="molecule type" value="Genomic_DNA"/>
</dbReference>
<keyword evidence="2" id="KW-0732">Signal</keyword>
<proteinExistence type="predicted"/>
<evidence type="ECO:0000256" key="1">
    <source>
        <dbReference type="ARBA" id="ARBA00022559"/>
    </source>
</evidence>
<accession>A0AAW1CHD1</accession>
<dbReference type="GO" id="GO:0020037">
    <property type="term" value="F:heme binding"/>
    <property type="evidence" value="ECO:0007669"/>
    <property type="project" value="InterPro"/>
</dbReference>
<dbReference type="GO" id="GO:0006979">
    <property type="term" value="P:response to oxidative stress"/>
    <property type="evidence" value="ECO:0007669"/>
    <property type="project" value="InterPro"/>
</dbReference>
<evidence type="ECO:0008006" key="5">
    <source>
        <dbReference type="Google" id="ProtNLM"/>
    </source>
</evidence>
<keyword evidence="1" id="KW-0575">Peroxidase</keyword>
<dbReference type="Proteomes" id="UP001461498">
    <property type="component" value="Unassembled WGS sequence"/>
</dbReference>
<organism evidence="3 4">
    <name type="scientific">Rhynocoris fuscipes</name>
    <dbReference type="NCBI Taxonomy" id="488301"/>
    <lineage>
        <taxon>Eukaryota</taxon>
        <taxon>Metazoa</taxon>
        <taxon>Ecdysozoa</taxon>
        <taxon>Arthropoda</taxon>
        <taxon>Hexapoda</taxon>
        <taxon>Insecta</taxon>
        <taxon>Pterygota</taxon>
        <taxon>Neoptera</taxon>
        <taxon>Paraneoptera</taxon>
        <taxon>Hemiptera</taxon>
        <taxon>Heteroptera</taxon>
        <taxon>Panheteroptera</taxon>
        <taxon>Cimicomorpha</taxon>
        <taxon>Reduviidae</taxon>
        <taxon>Harpactorinae</taxon>
        <taxon>Harpactorini</taxon>
        <taxon>Rhynocoris</taxon>
    </lineage>
</organism>
<feature type="chain" id="PRO_5044717610" description="Peroxidase" evidence="2">
    <location>
        <begin position="21"/>
        <end position="692"/>
    </location>
</feature>
<dbReference type="PANTHER" id="PTHR11475">
    <property type="entry name" value="OXIDASE/PEROXIDASE"/>
    <property type="match status" value="1"/>
</dbReference>
<feature type="signal peptide" evidence="2">
    <location>
        <begin position="1"/>
        <end position="20"/>
    </location>
</feature>
<keyword evidence="1" id="KW-0560">Oxidoreductase</keyword>
<dbReference type="CDD" id="cd09823">
    <property type="entry name" value="peroxinectin_like"/>
    <property type="match status" value="1"/>
</dbReference>
<protein>
    <recommendedName>
        <fullName evidence="5">Peroxidase</fullName>
    </recommendedName>
</protein>
<dbReference type="SUPFAM" id="SSF48113">
    <property type="entry name" value="Heme-dependent peroxidases"/>
    <property type="match status" value="1"/>
</dbReference>
<dbReference type="EMBL" id="JAPXFL010000060">
    <property type="protein sequence ID" value="KAK9496754.1"/>
    <property type="molecule type" value="Genomic_DNA"/>
</dbReference>
<dbReference type="PROSITE" id="PS50292">
    <property type="entry name" value="PEROXIDASE_3"/>
    <property type="match status" value="1"/>
</dbReference>
<dbReference type="GO" id="GO:0004601">
    <property type="term" value="F:peroxidase activity"/>
    <property type="evidence" value="ECO:0007669"/>
    <property type="project" value="UniProtKB-KW"/>
</dbReference>
<evidence type="ECO:0000313" key="3">
    <source>
        <dbReference type="EMBL" id="KAK9496754.1"/>
    </source>
</evidence>
<dbReference type="InterPro" id="IPR037120">
    <property type="entry name" value="Haem_peroxidase_sf_animal"/>
</dbReference>
<dbReference type="Pfam" id="PF03098">
    <property type="entry name" value="An_peroxidase"/>
    <property type="match status" value="1"/>
</dbReference>
<evidence type="ECO:0000256" key="2">
    <source>
        <dbReference type="SAM" id="SignalP"/>
    </source>
</evidence>
<dbReference type="InterPro" id="IPR010255">
    <property type="entry name" value="Haem_peroxidase_sf"/>
</dbReference>
<comment type="caution">
    <text evidence="3">The sequence shown here is derived from an EMBL/GenBank/DDBJ whole genome shotgun (WGS) entry which is preliminary data.</text>
</comment>
<dbReference type="AlphaFoldDB" id="A0AAW1CHD1"/>
<dbReference type="InterPro" id="IPR019791">
    <property type="entry name" value="Haem_peroxidase_animal"/>
</dbReference>
<reference evidence="3 4" key="1">
    <citation type="submission" date="2022-12" db="EMBL/GenBank/DDBJ databases">
        <title>Chromosome-level genome assembly of true bugs.</title>
        <authorList>
            <person name="Ma L."/>
            <person name="Li H."/>
        </authorList>
    </citation>
    <scope>NUCLEOTIDE SEQUENCE [LARGE SCALE GENOMIC DNA]</scope>
    <source>
        <strain evidence="3">Lab_2022b</strain>
    </source>
</reference>
<dbReference type="Gene3D" id="1.10.640.10">
    <property type="entry name" value="Haem peroxidase domain superfamily, animal type"/>
    <property type="match status" value="1"/>
</dbReference>
<gene>
    <name evidence="3" type="ORF">O3M35_013037</name>
</gene>
<evidence type="ECO:0000313" key="4">
    <source>
        <dbReference type="Proteomes" id="UP001461498"/>
    </source>
</evidence>
<dbReference type="PANTHER" id="PTHR11475:SF125">
    <property type="entry name" value="GH11385P"/>
    <property type="match status" value="1"/>
</dbReference>
<dbReference type="PRINTS" id="PR00457">
    <property type="entry name" value="ANPEROXIDASE"/>
</dbReference>
<keyword evidence="4" id="KW-1185">Reference proteome</keyword>